<evidence type="ECO:0000313" key="4">
    <source>
        <dbReference type="Proteomes" id="UP000000263"/>
    </source>
</evidence>
<dbReference type="Proteomes" id="UP000000263">
    <property type="component" value="Chromosome"/>
</dbReference>
<dbReference type="EMBL" id="CP000804">
    <property type="protein sequence ID" value="ABU58360.1"/>
    <property type="molecule type" value="Genomic_DNA"/>
</dbReference>
<dbReference type="AlphaFoldDB" id="A7NLH7"/>
<proteinExistence type="predicted"/>
<dbReference type="Gene3D" id="3.40.50.11970">
    <property type="match status" value="1"/>
</dbReference>
<dbReference type="PANTHER" id="PTHR37835:SF1">
    <property type="entry name" value="ALPHA-CLOSTRIPAIN"/>
    <property type="match status" value="1"/>
</dbReference>
<feature type="transmembrane region" description="Helical" evidence="2">
    <location>
        <begin position="58"/>
        <end position="83"/>
    </location>
</feature>
<dbReference type="OrthoDB" id="5507507at2"/>
<dbReference type="HOGENOM" id="CLU_291475_0_0_0"/>
<dbReference type="Pfam" id="PF03415">
    <property type="entry name" value="Peptidase_C11"/>
    <property type="match status" value="1"/>
</dbReference>
<dbReference type="KEGG" id="rca:Rcas_2277"/>
<gene>
    <name evidence="3" type="ordered locus">Rcas_2277</name>
</gene>
<evidence type="ECO:0000256" key="1">
    <source>
        <dbReference type="SAM" id="MobiDB-lite"/>
    </source>
</evidence>
<dbReference type="InterPro" id="IPR005077">
    <property type="entry name" value="Peptidase_C11"/>
</dbReference>
<protein>
    <submittedName>
        <fullName evidence="3">Peptidase C11 clostripain</fullName>
    </submittedName>
</protein>
<dbReference type="STRING" id="383372.Rcas_2277"/>
<feature type="compositionally biased region" description="Pro residues" evidence="1">
    <location>
        <begin position="1"/>
        <end position="24"/>
    </location>
</feature>
<dbReference type="Gene3D" id="3.40.1000.10">
    <property type="entry name" value="Mog1/PsbP, alpha/beta/alpha sandwich"/>
    <property type="match status" value="1"/>
</dbReference>
<feature type="region of interest" description="Disordered" evidence="1">
    <location>
        <begin position="88"/>
        <end position="128"/>
    </location>
</feature>
<keyword evidence="2" id="KW-1133">Transmembrane helix</keyword>
<evidence type="ECO:0000313" key="3">
    <source>
        <dbReference type="EMBL" id="ABU58360.1"/>
    </source>
</evidence>
<dbReference type="PANTHER" id="PTHR37835">
    <property type="entry name" value="ALPHA-CLOSTRIPAIN"/>
    <property type="match status" value="1"/>
</dbReference>
<feature type="compositionally biased region" description="Pro residues" evidence="1">
    <location>
        <begin position="32"/>
        <end position="43"/>
    </location>
</feature>
<name>A7NLH7_ROSCS</name>
<keyword evidence="4" id="KW-1185">Reference proteome</keyword>
<feature type="region of interest" description="Disordered" evidence="1">
    <location>
        <begin position="1"/>
        <end position="49"/>
    </location>
</feature>
<accession>A7NLH7</accession>
<feature type="compositionally biased region" description="Low complexity" evidence="1">
    <location>
        <begin position="116"/>
        <end position="128"/>
    </location>
</feature>
<organism evidence="3 4">
    <name type="scientific">Roseiflexus castenholzii (strain DSM 13941 / HLO8)</name>
    <dbReference type="NCBI Taxonomy" id="383372"/>
    <lineage>
        <taxon>Bacteria</taxon>
        <taxon>Bacillati</taxon>
        <taxon>Chloroflexota</taxon>
        <taxon>Chloroflexia</taxon>
        <taxon>Chloroflexales</taxon>
        <taxon>Roseiflexineae</taxon>
        <taxon>Roseiflexaceae</taxon>
        <taxon>Roseiflexus</taxon>
    </lineage>
</organism>
<feature type="compositionally biased region" description="Polar residues" evidence="1">
    <location>
        <begin position="90"/>
        <end position="112"/>
    </location>
</feature>
<keyword evidence="2" id="KW-0472">Membrane</keyword>
<keyword evidence="2" id="KW-0812">Transmembrane</keyword>
<reference evidence="3 4" key="1">
    <citation type="submission" date="2007-08" db="EMBL/GenBank/DDBJ databases">
        <title>Complete sequence of Roseiflexus castenholzii DSM 13941.</title>
        <authorList>
            <consortium name="US DOE Joint Genome Institute"/>
            <person name="Copeland A."/>
            <person name="Lucas S."/>
            <person name="Lapidus A."/>
            <person name="Barry K."/>
            <person name="Glavina del Rio T."/>
            <person name="Dalin E."/>
            <person name="Tice H."/>
            <person name="Pitluck S."/>
            <person name="Thompson L.S."/>
            <person name="Brettin T."/>
            <person name="Bruce D."/>
            <person name="Detter J.C."/>
            <person name="Han C."/>
            <person name="Tapia R."/>
            <person name="Schmutz J."/>
            <person name="Larimer F."/>
            <person name="Land M."/>
            <person name="Hauser L."/>
            <person name="Kyrpides N."/>
            <person name="Mikhailova N."/>
            <person name="Bryant D.A."/>
            <person name="Hanada S."/>
            <person name="Tsukatani Y."/>
            <person name="Richardson P."/>
        </authorList>
    </citation>
    <scope>NUCLEOTIDE SEQUENCE [LARGE SCALE GENOMIC DNA]</scope>
    <source>
        <strain evidence="4">DSM 13941 / HLO8</strain>
    </source>
</reference>
<evidence type="ECO:0000256" key="2">
    <source>
        <dbReference type="SAM" id="Phobius"/>
    </source>
</evidence>
<dbReference type="eggNOG" id="COG1716">
    <property type="taxonomic scope" value="Bacteria"/>
</dbReference>
<sequence length="914" mass="98538">MPPSPPPRGFQVPPAQPQYQPPAQPQGFQVPPAQPQYQPPPAQPAAAKPARKGCLPTWALILGLVGVVLVVGCIGALVVTGAINVRIGPTPQSGNGTPQSGSTTDTTPQSGGTVLPTPTRAPAQTAQPAGDRAAWTVLVYLDGDNNLERDAVIDFNEMELVGSSDQVKIVVLFDRIGAAAPWDDDSNGNWETTKRFLVTQDDDPNTIRSQELDDLGELNMGDPQTLVDFAVWGMQTYPAERYALILWDHGASWAGIAFDDTDGEDGINMPELDAALRTIQQQTGKRIDLIGFDACLMAQIDVALVTASYADVFVASAELEPNTGWPWDLLLRRLIENPQQDAAAFGAAIVESYREFYQPRDDPTVTLSAFDLTRAGDLRQKLNALSDAMLTGMGESYSAIAEARSFVDVYSQPSPEEFSAADLGHFARLVVDRGARPAVADPARALYEAIDQARIAEWNGGFHANSTGLSIFFPQYAQLYPPIYGQGASPLPQQTSWGDFLKAFHTANTGLQSAAEIGSLTVSNTTVSIDSPITVEGVVTGNDIAYVFFFAGIPNNDRSGVLLTSIDFLYPPGSVPGSSVPPWTGGSTRLKVNYSGTQWGLTNGQDTIPVLLGPAKYGTALYGVEGIYTVRRTNERITAALVFNVESGTPELITVYGFPRNQKQESQPFEITPVPGDSFTAMIRTYTVKGDRLEPGFVEGDTLTIGNQPLAVQRIPMQSGAYVTGFLVRDIAGRFSYQYADINVRNTGAGANVPPPVQTSPGTQAGYQSYSNPKLGFSIEYPTTWKTLDTGNDQIYFYDPAENGNVFVSIDVYQTGLTPSEANQRLLEFFLESLQTQQNFQQRPGDPLRVSGEVGPSASYQYTDQNGITFTGLVVAVSSPRTGLSYLISVQAPSTDFNRHAETLGAIVDSMKIE</sequence>